<reference evidence="4 5" key="1">
    <citation type="submission" date="2012-05" db="EMBL/GenBank/DDBJ databases">
        <authorList>
            <person name="Weinstock G."/>
            <person name="Sodergren E."/>
            <person name="Lobos E.A."/>
            <person name="Fulton L."/>
            <person name="Fulton R."/>
            <person name="Courtney L."/>
            <person name="Fronick C."/>
            <person name="O'Laughlin M."/>
            <person name="Godfrey J."/>
            <person name="Wilson R.M."/>
            <person name="Miner T."/>
            <person name="Farmer C."/>
            <person name="Delehaunty K."/>
            <person name="Cordes M."/>
            <person name="Minx P."/>
            <person name="Tomlinson C."/>
            <person name="Chen J."/>
            <person name="Wollam A."/>
            <person name="Pepin K.H."/>
            <person name="Bhonagiri V."/>
            <person name="Zhang X."/>
            <person name="Suruliraj S."/>
            <person name="Warren W."/>
            <person name="Mitreva M."/>
            <person name="Mardis E.R."/>
            <person name="Wilson R.K."/>
        </authorList>
    </citation>
    <scope>NUCLEOTIDE SEQUENCE [LARGE SCALE GENOMIC DNA]</scope>
    <source>
        <strain evidence="4 5">F0235</strain>
    </source>
</reference>
<dbReference type="PANTHER" id="PTHR42885">
    <property type="entry name" value="HISTIDINOL-PHOSPHATE AMINOTRANSFERASE-RELATED"/>
    <property type="match status" value="1"/>
</dbReference>
<dbReference type="SUPFAM" id="SSF53383">
    <property type="entry name" value="PLP-dependent transferases"/>
    <property type="match status" value="1"/>
</dbReference>
<dbReference type="GO" id="GO:0008483">
    <property type="term" value="F:transaminase activity"/>
    <property type="evidence" value="ECO:0007669"/>
    <property type="project" value="UniProtKB-KW"/>
</dbReference>
<dbReference type="NCBIfam" id="NF005915">
    <property type="entry name" value="PRK07908.1"/>
    <property type="match status" value="1"/>
</dbReference>
<dbReference type="Gene3D" id="3.40.640.10">
    <property type="entry name" value="Type I PLP-dependent aspartate aminotransferase-like (Major domain)"/>
    <property type="match status" value="1"/>
</dbReference>
<dbReference type="InterPro" id="IPR015422">
    <property type="entry name" value="PyrdxlP-dep_Trfase_small"/>
</dbReference>
<protein>
    <submittedName>
        <fullName evidence="4">Aminotransferase, class I/II</fullName>
    </submittedName>
</protein>
<proteinExistence type="predicted"/>
<evidence type="ECO:0000313" key="4">
    <source>
        <dbReference type="EMBL" id="EKX89523.1"/>
    </source>
</evidence>
<dbReference type="EMBL" id="AMEM01000023">
    <property type="protein sequence ID" value="EKX89523.1"/>
    <property type="molecule type" value="Genomic_DNA"/>
</dbReference>
<evidence type="ECO:0000259" key="3">
    <source>
        <dbReference type="Pfam" id="PF00155"/>
    </source>
</evidence>
<dbReference type="InterPro" id="IPR004839">
    <property type="entry name" value="Aminotransferase_I/II_large"/>
</dbReference>
<dbReference type="GO" id="GO:0030170">
    <property type="term" value="F:pyridoxal phosphate binding"/>
    <property type="evidence" value="ECO:0007669"/>
    <property type="project" value="InterPro"/>
</dbReference>
<dbReference type="STRING" id="1035195.HMPREF9997_01766"/>
<keyword evidence="4" id="KW-0808">Transferase</keyword>
<dbReference type="HOGENOM" id="CLU_017584_3_2_11"/>
<comment type="cofactor">
    <cofactor evidence="1">
        <name>pyridoxal 5'-phosphate</name>
        <dbReference type="ChEBI" id="CHEBI:597326"/>
    </cofactor>
</comment>
<keyword evidence="2" id="KW-0663">Pyridoxal phosphate</keyword>
<dbReference type="AlphaFoldDB" id="L1ME38"/>
<gene>
    <name evidence="4" type="ORF">HMPREF9997_01766</name>
</gene>
<organism evidence="4 5">
    <name type="scientific">Corynebacterium durum F0235</name>
    <dbReference type="NCBI Taxonomy" id="1035195"/>
    <lineage>
        <taxon>Bacteria</taxon>
        <taxon>Bacillati</taxon>
        <taxon>Actinomycetota</taxon>
        <taxon>Actinomycetes</taxon>
        <taxon>Mycobacteriales</taxon>
        <taxon>Corynebacteriaceae</taxon>
        <taxon>Corynebacterium</taxon>
    </lineage>
</organism>
<dbReference type="PATRIC" id="fig|1035195.3.peg.1600"/>
<feature type="domain" description="Aminotransferase class I/classII large" evidence="3">
    <location>
        <begin position="27"/>
        <end position="341"/>
    </location>
</feature>
<dbReference type="InterPro" id="IPR015424">
    <property type="entry name" value="PyrdxlP-dep_Trfase"/>
</dbReference>
<dbReference type="CDD" id="cd00609">
    <property type="entry name" value="AAT_like"/>
    <property type="match status" value="1"/>
</dbReference>
<dbReference type="eggNOG" id="COG0079">
    <property type="taxonomic scope" value="Bacteria"/>
</dbReference>
<dbReference type="Pfam" id="PF00155">
    <property type="entry name" value="Aminotran_1_2"/>
    <property type="match status" value="1"/>
</dbReference>
<dbReference type="InterPro" id="IPR015421">
    <property type="entry name" value="PyrdxlP-dep_Trfase_major"/>
</dbReference>
<dbReference type="Gene3D" id="3.90.1150.10">
    <property type="entry name" value="Aspartate Aminotransferase, domain 1"/>
    <property type="match status" value="1"/>
</dbReference>
<evidence type="ECO:0000313" key="5">
    <source>
        <dbReference type="Proteomes" id="UP000010445"/>
    </source>
</evidence>
<dbReference type="PANTHER" id="PTHR42885:SF1">
    <property type="entry name" value="THREONINE-PHOSPHATE DECARBOXYLASE"/>
    <property type="match status" value="1"/>
</dbReference>
<accession>L1ME38</accession>
<evidence type="ECO:0000256" key="2">
    <source>
        <dbReference type="ARBA" id="ARBA00022898"/>
    </source>
</evidence>
<name>L1ME38_9CORY</name>
<comment type="caution">
    <text evidence="4">The sequence shown here is derived from an EMBL/GenBank/DDBJ whole genome shotgun (WGS) entry which is preliminary data.</text>
</comment>
<keyword evidence="4" id="KW-0032">Aminotransferase</keyword>
<sequence>MQVNGCDVSDEFLRFHGDVDAANAHLDFAVNVRGTEPPPWLLEALTEELSNIASYPSAQTEQQARQAVADFHGIPASHVLLLAGAAEGFSLLPRLVPAGGSALAVHPSFTEPEYALRAAGVPVVRLLLDAPFTLPTSLPNGVDMAVVGNPTNPTGVLHDPARLLAWDVPHLVVDEAFMDVAGEEHSLAARVVDNPQLIVLRSLTKTWALAGLRCGYVLAQPEVLARLSARRPHWPLGSVQLRAIAEVMRRGPAAAEQIAGDVARERAAMVRYLEDEGFRVVAGSSAPFVLVRPPTLDPESARLRLLDRGVAVRRCDTFPGLDQGFWRLAVRDMDAVQHLLEEYRQVVKE</sequence>
<keyword evidence="5" id="KW-1185">Reference proteome</keyword>
<evidence type="ECO:0000256" key="1">
    <source>
        <dbReference type="ARBA" id="ARBA00001933"/>
    </source>
</evidence>
<dbReference type="Proteomes" id="UP000010445">
    <property type="component" value="Unassembled WGS sequence"/>
</dbReference>